<sequence>MKRSQYRSGFTLLELLVVVGIIGVLIGLLLPAVQSAREAARRMSCSNSFRQIALGVAQYHDAFGHLPPHGTGTFSNANDPTNTNQFRLSFLVSIIPFVGEVPVWEAITEKQMGWLPNDVNMEESDDGMMGMGVL</sequence>
<name>M5UDK3_9BACT</name>
<dbReference type="Pfam" id="PF07596">
    <property type="entry name" value="SBP_bac_10"/>
    <property type="match status" value="1"/>
</dbReference>
<dbReference type="PROSITE" id="PS00409">
    <property type="entry name" value="PROKAR_NTER_METHYL"/>
    <property type="match status" value="1"/>
</dbReference>
<feature type="domain" description="DUF1559" evidence="2">
    <location>
        <begin position="34"/>
        <end position="113"/>
    </location>
</feature>
<keyword evidence="1" id="KW-1133">Transmembrane helix</keyword>
<dbReference type="InterPro" id="IPR045584">
    <property type="entry name" value="Pilin-like"/>
</dbReference>
<dbReference type="PANTHER" id="PTHR30093:SF2">
    <property type="entry name" value="TYPE II SECRETION SYSTEM PROTEIN H"/>
    <property type="match status" value="1"/>
</dbReference>
<organism evidence="3 4">
    <name type="scientific">Rhodopirellula sallentina SM41</name>
    <dbReference type="NCBI Taxonomy" id="1263870"/>
    <lineage>
        <taxon>Bacteria</taxon>
        <taxon>Pseudomonadati</taxon>
        <taxon>Planctomycetota</taxon>
        <taxon>Planctomycetia</taxon>
        <taxon>Pirellulales</taxon>
        <taxon>Pirellulaceae</taxon>
        <taxon>Rhodopirellula</taxon>
    </lineage>
</organism>
<dbReference type="Proteomes" id="UP000011885">
    <property type="component" value="Unassembled WGS sequence"/>
</dbReference>
<dbReference type="PANTHER" id="PTHR30093">
    <property type="entry name" value="GENERAL SECRETION PATHWAY PROTEIN G"/>
    <property type="match status" value="1"/>
</dbReference>
<dbReference type="PATRIC" id="fig|1263870.3.peg.4751"/>
<dbReference type="Pfam" id="PF07963">
    <property type="entry name" value="N_methyl"/>
    <property type="match status" value="1"/>
</dbReference>
<dbReference type="Gene3D" id="3.30.700.10">
    <property type="entry name" value="Glycoprotein, Type 4 Pilin"/>
    <property type="match status" value="1"/>
</dbReference>
<evidence type="ECO:0000259" key="2">
    <source>
        <dbReference type="Pfam" id="PF07596"/>
    </source>
</evidence>
<keyword evidence="1" id="KW-0472">Membrane</keyword>
<dbReference type="AlphaFoldDB" id="M5UDK3"/>
<dbReference type="NCBIfam" id="TIGR02532">
    <property type="entry name" value="IV_pilin_GFxxxE"/>
    <property type="match status" value="1"/>
</dbReference>
<feature type="transmembrane region" description="Helical" evidence="1">
    <location>
        <begin position="12"/>
        <end position="33"/>
    </location>
</feature>
<evidence type="ECO:0000313" key="4">
    <source>
        <dbReference type="Proteomes" id="UP000011885"/>
    </source>
</evidence>
<evidence type="ECO:0000313" key="3">
    <source>
        <dbReference type="EMBL" id="EMI54078.1"/>
    </source>
</evidence>
<keyword evidence="1" id="KW-0812">Transmembrane</keyword>
<dbReference type="InterPro" id="IPR011453">
    <property type="entry name" value="DUF1559"/>
</dbReference>
<dbReference type="InterPro" id="IPR012902">
    <property type="entry name" value="N_methyl_site"/>
</dbReference>
<dbReference type="RefSeq" id="WP_008683195.1">
    <property type="nucleotide sequence ID" value="NZ_ANOH01000305.1"/>
</dbReference>
<protein>
    <submittedName>
        <fullName evidence="3">Protein containing DUF1559</fullName>
    </submittedName>
</protein>
<proteinExistence type="predicted"/>
<comment type="caution">
    <text evidence="3">The sequence shown here is derived from an EMBL/GenBank/DDBJ whole genome shotgun (WGS) entry which is preliminary data.</text>
</comment>
<keyword evidence="4" id="KW-1185">Reference proteome</keyword>
<accession>M5UDK3</accession>
<evidence type="ECO:0000256" key="1">
    <source>
        <dbReference type="SAM" id="Phobius"/>
    </source>
</evidence>
<gene>
    <name evidence="3" type="ORF">RSSM_04493</name>
</gene>
<dbReference type="EMBL" id="ANOH01000305">
    <property type="protein sequence ID" value="EMI54078.1"/>
    <property type="molecule type" value="Genomic_DNA"/>
</dbReference>
<reference evidence="3 4" key="1">
    <citation type="journal article" date="2013" name="Mar. Genomics">
        <title>Expression of sulfatases in Rhodopirellula baltica and the diversity of sulfatases in the genus Rhodopirellula.</title>
        <authorList>
            <person name="Wegner C.E."/>
            <person name="Richter-Heitmann T."/>
            <person name="Klindworth A."/>
            <person name="Klockow C."/>
            <person name="Richter M."/>
            <person name="Achstetter T."/>
            <person name="Glockner F.O."/>
            <person name="Harder J."/>
        </authorList>
    </citation>
    <scope>NUCLEOTIDE SEQUENCE [LARGE SCALE GENOMIC DNA]</scope>
    <source>
        <strain evidence="3 4">SM41</strain>
    </source>
</reference>
<dbReference type="SUPFAM" id="SSF54523">
    <property type="entry name" value="Pili subunits"/>
    <property type="match status" value="1"/>
</dbReference>